<evidence type="ECO:0000256" key="6">
    <source>
        <dbReference type="ARBA" id="ARBA00023136"/>
    </source>
</evidence>
<evidence type="ECO:0000256" key="11">
    <source>
        <dbReference type="SAM" id="Phobius"/>
    </source>
</evidence>
<protein>
    <submittedName>
        <fullName evidence="13">Fibroblast growth factor receptor 4</fullName>
    </submittedName>
</protein>
<dbReference type="FunFam" id="2.60.40.10:FF:000016">
    <property type="entry name" value="Fibroblast growth factor receptor"/>
    <property type="match status" value="1"/>
</dbReference>
<keyword evidence="6 11" id="KW-0472">Membrane</keyword>
<keyword evidence="9" id="KW-0325">Glycoprotein</keyword>
<evidence type="ECO:0000259" key="12">
    <source>
        <dbReference type="PROSITE" id="PS50835"/>
    </source>
</evidence>
<evidence type="ECO:0000256" key="10">
    <source>
        <dbReference type="ARBA" id="ARBA00023319"/>
    </source>
</evidence>
<evidence type="ECO:0000256" key="3">
    <source>
        <dbReference type="ARBA" id="ARBA00022729"/>
    </source>
</evidence>
<keyword evidence="2 11" id="KW-0812">Transmembrane</keyword>
<feature type="domain" description="Ig-like" evidence="12">
    <location>
        <begin position="1"/>
        <end position="82"/>
    </location>
</feature>
<dbReference type="Proteomes" id="UP001249851">
    <property type="component" value="Unassembled WGS sequence"/>
</dbReference>
<dbReference type="AlphaFoldDB" id="A0AAD9QDU8"/>
<keyword evidence="5 11" id="KW-1133">Transmembrane helix</keyword>
<evidence type="ECO:0000256" key="1">
    <source>
        <dbReference type="ARBA" id="ARBA00004167"/>
    </source>
</evidence>
<evidence type="ECO:0000256" key="9">
    <source>
        <dbReference type="ARBA" id="ARBA00023180"/>
    </source>
</evidence>
<dbReference type="Gene3D" id="2.60.40.10">
    <property type="entry name" value="Immunoglobulins"/>
    <property type="match status" value="2"/>
</dbReference>
<dbReference type="SMART" id="SM00409">
    <property type="entry name" value="IG"/>
    <property type="match status" value="2"/>
</dbReference>
<keyword evidence="8 13" id="KW-0675">Receptor</keyword>
<dbReference type="PANTHER" id="PTHR19890:SF10">
    <property type="entry name" value="FIBROBLAST GROWTH FACTOR RECEPTOR-LIKE 1"/>
    <property type="match status" value="1"/>
</dbReference>
<keyword evidence="10" id="KW-0393">Immunoglobulin domain</keyword>
<sequence>MKFIAWPARHSVRLKCKANGSTPLKFQWLKDGQANIQRRLQPRMRTDMWYLKLKDLAPLDSGKYTCLVSNTYGSINHTYTLRIVEKHRTKPILKCDYPRNTSVLLGQNASLTCVVVISGTLPDFRWLKWSAVPKMYPGALNFQNGSYSLVNPRQYETVYVAGKYGVKVNIRNVTSKELGLYTCYVSNHLGYDYRSAFLSPRNNLWRGSLSDTVTTKYPDQRYQAYPGNQGTLPARGKELSFSPQQRLSQSRETSIPLRLFIGVLSIWVVITTLALLWCHFFHKKQGSLRLRVEMKM</sequence>
<evidence type="ECO:0000256" key="2">
    <source>
        <dbReference type="ARBA" id="ARBA00022692"/>
    </source>
</evidence>
<dbReference type="Pfam" id="PF13927">
    <property type="entry name" value="Ig_3"/>
    <property type="match status" value="1"/>
</dbReference>
<reference evidence="13" key="2">
    <citation type="journal article" date="2023" name="Science">
        <title>Genomic signatures of disease resistance in endangered staghorn corals.</title>
        <authorList>
            <person name="Vollmer S.V."/>
            <person name="Selwyn J.D."/>
            <person name="Despard B.A."/>
            <person name="Roesel C.L."/>
        </authorList>
    </citation>
    <scope>NUCLEOTIDE SEQUENCE</scope>
    <source>
        <strain evidence="13">K2</strain>
    </source>
</reference>
<reference evidence="13" key="1">
    <citation type="journal article" date="2023" name="G3 (Bethesda)">
        <title>Whole genome assembly and annotation of the endangered Caribbean coral Acropora cervicornis.</title>
        <authorList>
            <person name="Selwyn J.D."/>
            <person name="Vollmer S.V."/>
        </authorList>
    </citation>
    <scope>NUCLEOTIDE SEQUENCE</scope>
    <source>
        <strain evidence="13">K2</strain>
    </source>
</reference>
<keyword evidence="3" id="KW-0732">Signal</keyword>
<feature type="transmembrane region" description="Helical" evidence="11">
    <location>
        <begin position="259"/>
        <end position="281"/>
    </location>
</feature>
<keyword evidence="7" id="KW-1015">Disulfide bond</keyword>
<dbReference type="GO" id="GO:0016020">
    <property type="term" value="C:membrane"/>
    <property type="evidence" value="ECO:0007669"/>
    <property type="project" value="UniProtKB-SubCell"/>
</dbReference>
<keyword evidence="14" id="KW-1185">Reference proteome</keyword>
<evidence type="ECO:0000256" key="8">
    <source>
        <dbReference type="ARBA" id="ARBA00023170"/>
    </source>
</evidence>
<dbReference type="Pfam" id="PF07679">
    <property type="entry name" value="I-set"/>
    <property type="match status" value="1"/>
</dbReference>
<dbReference type="InterPro" id="IPR036179">
    <property type="entry name" value="Ig-like_dom_sf"/>
</dbReference>
<evidence type="ECO:0000313" key="14">
    <source>
        <dbReference type="Proteomes" id="UP001249851"/>
    </source>
</evidence>
<comment type="caution">
    <text evidence="13">The sequence shown here is derived from an EMBL/GenBank/DDBJ whole genome shotgun (WGS) entry which is preliminary data.</text>
</comment>
<dbReference type="InterPro" id="IPR013098">
    <property type="entry name" value="Ig_I-set"/>
</dbReference>
<evidence type="ECO:0000313" key="13">
    <source>
        <dbReference type="EMBL" id="KAK2559496.1"/>
    </source>
</evidence>
<gene>
    <name evidence="13" type="ORF">P5673_018141</name>
</gene>
<feature type="domain" description="Ig-like" evidence="12">
    <location>
        <begin position="91"/>
        <end position="199"/>
    </location>
</feature>
<dbReference type="InterPro" id="IPR052615">
    <property type="entry name" value="FGFRL"/>
</dbReference>
<evidence type="ECO:0000256" key="7">
    <source>
        <dbReference type="ARBA" id="ARBA00023157"/>
    </source>
</evidence>
<dbReference type="PANTHER" id="PTHR19890">
    <property type="entry name" value="FIBROBLAST GROWTH FACTOR RECEPTOR"/>
    <property type="match status" value="1"/>
</dbReference>
<dbReference type="InterPro" id="IPR007110">
    <property type="entry name" value="Ig-like_dom"/>
</dbReference>
<dbReference type="InterPro" id="IPR013783">
    <property type="entry name" value="Ig-like_fold"/>
</dbReference>
<evidence type="ECO:0000256" key="4">
    <source>
        <dbReference type="ARBA" id="ARBA00022737"/>
    </source>
</evidence>
<dbReference type="SMART" id="SM00408">
    <property type="entry name" value="IGc2"/>
    <property type="match status" value="2"/>
</dbReference>
<dbReference type="EMBL" id="JARQWQ010000040">
    <property type="protein sequence ID" value="KAK2559496.1"/>
    <property type="molecule type" value="Genomic_DNA"/>
</dbReference>
<evidence type="ECO:0000256" key="5">
    <source>
        <dbReference type="ARBA" id="ARBA00022989"/>
    </source>
</evidence>
<proteinExistence type="predicted"/>
<comment type="subcellular location">
    <subcellularLocation>
        <location evidence="1">Membrane</location>
        <topology evidence="1">Single-pass membrane protein</topology>
    </subcellularLocation>
</comment>
<dbReference type="InterPro" id="IPR003599">
    <property type="entry name" value="Ig_sub"/>
</dbReference>
<dbReference type="SUPFAM" id="SSF48726">
    <property type="entry name" value="Immunoglobulin"/>
    <property type="match status" value="2"/>
</dbReference>
<dbReference type="InterPro" id="IPR003598">
    <property type="entry name" value="Ig_sub2"/>
</dbReference>
<name>A0AAD9QDU8_ACRCE</name>
<organism evidence="13 14">
    <name type="scientific">Acropora cervicornis</name>
    <name type="common">Staghorn coral</name>
    <dbReference type="NCBI Taxonomy" id="6130"/>
    <lineage>
        <taxon>Eukaryota</taxon>
        <taxon>Metazoa</taxon>
        <taxon>Cnidaria</taxon>
        <taxon>Anthozoa</taxon>
        <taxon>Hexacorallia</taxon>
        <taxon>Scleractinia</taxon>
        <taxon>Astrocoeniina</taxon>
        <taxon>Acroporidae</taxon>
        <taxon>Acropora</taxon>
    </lineage>
</organism>
<keyword evidence="4" id="KW-0677">Repeat</keyword>
<dbReference type="PROSITE" id="PS50835">
    <property type="entry name" value="IG_LIKE"/>
    <property type="match status" value="2"/>
</dbReference>
<accession>A0AAD9QDU8</accession>